<keyword evidence="1" id="KW-1133">Transmembrane helix</keyword>
<evidence type="ECO:0008006" key="4">
    <source>
        <dbReference type="Google" id="ProtNLM"/>
    </source>
</evidence>
<reference evidence="2 3" key="1">
    <citation type="submission" date="2021-02" db="EMBL/GenBank/DDBJ databases">
        <title>Complete genome of Desulfoluna sp. strain ASN36.</title>
        <authorList>
            <person name="Takahashi A."/>
            <person name="Kojima H."/>
            <person name="Fukui M."/>
        </authorList>
    </citation>
    <scope>NUCLEOTIDE SEQUENCE [LARGE SCALE GENOMIC DNA]</scope>
    <source>
        <strain evidence="2 3">ASN36</strain>
    </source>
</reference>
<feature type="transmembrane region" description="Helical" evidence="1">
    <location>
        <begin position="111"/>
        <end position="134"/>
    </location>
</feature>
<dbReference type="Proteomes" id="UP001320148">
    <property type="component" value="Chromosome"/>
</dbReference>
<evidence type="ECO:0000256" key="1">
    <source>
        <dbReference type="SAM" id="Phobius"/>
    </source>
</evidence>
<protein>
    <recommendedName>
        <fullName evidence="4">DUF2868 domain-containing protein</fullName>
    </recommendedName>
</protein>
<name>A0ABN6F1C1_9BACT</name>
<feature type="transmembrane region" description="Helical" evidence="1">
    <location>
        <begin position="190"/>
        <end position="214"/>
    </location>
</feature>
<organism evidence="2 3">
    <name type="scientific">Desulfoluna limicola</name>
    <dbReference type="NCBI Taxonomy" id="2810562"/>
    <lineage>
        <taxon>Bacteria</taxon>
        <taxon>Pseudomonadati</taxon>
        <taxon>Thermodesulfobacteriota</taxon>
        <taxon>Desulfobacteria</taxon>
        <taxon>Desulfobacterales</taxon>
        <taxon>Desulfolunaceae</taxon>
        <taxon>Desulfoluna</taxon>
    </lineage>
</organism>
<dbReference type="EMBL" id="AP024488">
    <property type="protein sequence ID" value="BCS95122.1"/>
    <property type="molecule type" value="Genomic_DNA"/>
</dbReference>
<keyword evidence="1" id="KW-0812">Transmembrane</keyword>
<keyword evidence="3" id="KW-1185">Reference proteome</keyword>
<evidence type="ECO:0000313" key="3">
    <source>
        <dbReference type="Proteomes" id="UP001320148"/>
    </source>
</evidence>
<feature type="transmembrane region" description="Helical" evidence="1">
    <location>
        <begin position="286"/>
        <end position="305"/>
    </location>
</feature>
<sequence length="496" mass="54224">MEKPFHIRDLLDILHFLSRDEERAETAGHAVVDEENRRLVAGLAGGDNRARLESWLDARRRAENDGRLPGALFGSAATVLTFVLAFCALTTGYGGVFSFLAYTGKEPVNVLVFFVLFILIQGLLALGSALPLVFRIKAPSSLSPFGVMVGHGLSRGIEKGFKRLSAERRTEALGLWRRLKGDSRAFGRTLFYLIFSRVQIFATLFAAGALAAFLTRILFFDTAFGWQTTLNTAPEVVHRLATMVALPWSWGLPEGVGVPSLEAVAGSRMVLKEGIEGLSGAHLASWWPFLAMGLFVYGLLPRFLLLVASKVGLKKAVHREIMAWPQAKVLLESFSAPALATRVTEDHQAVEAEAELTMRKTVTPRDNGVPSVPADTTTVLVPEELAEMTPDLAGHLSKVMASPAIHPVSMETRPDLPDTHGRIVLIQEAWQAPIRETLDWIVDLKTMLPSEAPLTILLTGEMTAEAMEPPEEGHVHIWRKVVAALALPGLRIEVLG</sequence>
<dbReference type="RefSeq" id="WP_236891406.1">
    <property type="nucleotide sequence ID" value="NZ_AP024488.1"/>
</dbReference>
<keyword evidence="1" id="KW-0472">Membrane</keyword>
<accession>A0ABN6F1C1</accession>
<dbReference type="InterPro" id="IPR021296">
    <property type="entry name" value="DUF2868"/>
</dbReference>
<evidence type="ECO:0000313" key="2">
    <source>
        <dbReference type="EMBL" id="BCS95122.1"/>
    </source>
</evidence>
<dbReference type="Pfam" id="PF11067">
    <property type="entry name" value="DUF2868"/>
    <property type="match status" value="1"/>
</dbReference>
<proteinExistence type="predicted"/>
<gene>
    <name evidence="2" type="ORF">DSLASN_07540</name>
</gene>
<feature type="transmembrane region" description="Helical" evidence="1">
    <location>
        <begin position="68"/>
        <end position="91"/>
    </location>
</feature>